<dbReference type="InterPro" id="IPR011330">
    <property type="entry name" value="Glyco_hydro/deAcase_b/a-brl"/>
</dbReference>
<evidence type="ECO:0000313" key="5">
    <source>
        <dbReference type="EMBL" id="PWR00219.1"/>
    </source>
</evidence>
<comment type="subcellular location">
    <subcellularLocation>
        <location evidence="1">Secreted</location>
    </subcellularLocation>
</comment>
<comment type="caution">
    <text evidence="5">The sequence shown here is derived from an EMBL/GenBank/DDBJ whole genome shotgun (WGS) entry which is preliminary data.</text>
</comment>
<dbReference type="PANTHER" id="PTHR34216">
    <property type="match status" value="1"/>
</dbReference>
<dbReference type="GO" id="GO:0005576">
    <property type="term" value="C:extracellular region"/>
    <property type="evidence" value="ECO:0007669"/>
    <property type="project" value="UniProtKB-SubCell"/>
</dbReference>
<protein>
    <submittedName>
        <fullName evidence="5">Polysaccharide deacetylase</fullName>
    </submittedName>
</protein>
<feature type="transmembrane region" description="Helical" evidence="3">
    <location>
        <begin position="6"/>
        <end position="27"/>
    </location>
</feature>
<dbReference type="RefSeq" id="WP_109836273.1">
    <property type="nucleotide sequence ID" value="NZ_QGKM01000005.1"/>
</dbReference>
<dbReference type="Proteomes" id="UP000245539">
    <property type="component" value="Unassembled WGS sequence"/>
</dbReference>
<sequence length="279" mass="32134">MLTEVYWVIFVLAAIGSVYFSVRYGWWRPTVSYESPRVLMYHMIRDGIPDAKFNGLRVSPEMFDRQLKYLNEKGWTFHTITELHELAEKGLLAEKSVAITFDDGYEDNFINAFPIIKKYNAKATIYLVVDRHDRDWSGKRKEKNQGAGLLLEPKLSDDQVKEMLASGVIEIGSHTLTHDNLMSLDGQNKRKEIHDSRSKIRSDFDIDCKAFCYPFGLYGMEEVELVKKAGYTTATTVNTGIDHRLTEHPCEISRITISGKDGFYAFYQKMRTGKRGLFK</sequence>
<dbReference type="PANTHER" id="PTHR34216:SF3">
    <property type="entry name" value="POLY-BETA-1,6-N-ACETYL-D-GLUCOSAMINE N-DEACETYLASE"/>
    <property type="match status" value="1"/>
</dbReference>
<keyword evidence="3" id="KW-0472">Membrane</keyword>
<keyword evidence="3" id="KW-0812">Transmembrane</keyword>
<dbReference type="Pfam" id="PF01522">
    <property type="entry name" value="Polysacc_deac_1"/>
    <property type="match status" value="1"/>
</dbReference>
<evidence type="ECO:0000256" key="2">
    <source>
        <dbReference type="ARBA" id="ARBA00022729"/>
    </source>
</evidence>
<dbReference type="Gene3D" id="3.20.20.370">
    <property type="entry name" value="Glycoside hydrolase/deacetylase"/>
    <property type="match status" value="1"/>
</dbReference>
<organism evidence="5 6">
    <name type="scientific">Leucothrix pacifica</name>
    <dbReference type="NCBI Taxonomy" id="1247513"/>
    <lineage>
        <taxon>Bacteria</taxon>
        <taxon>Pseudomonadati</taxon>
        <taxon>Pseudomonadota</taxon>
        <taxon>Gammaproteobacteria</taxon>
        <taxon>Thiotrichales</taxon>
        <taxon>Thiotrichaceae</taxon>
        <taxon>Leucothrix</taxon>
    </lineage>
</organism>
<keyword evidence="6" id="KW-1185">Reference proteome</keyword>
<evidence type="ECO:0000256" key="3">
    <source>
        <dbReference type="SAM" id="Phobius"/>
    </source>
</evidence>
<dbReference type="InterPro" id="IPR002509">
    <property type="entry name" value="NODB_dom"/>
</dbReference>
<gene>
    <name evidence="5" type="ORF">DKW60_03510</name>
</gene>
<evidence type="ECO:0000313" key="6">
    <source>
        <dbReference type="Proteomes" id="UP000245539"/>
    </source>
</evidence>
<dbReference type="GO" id="GO:0016810">
    <property type="term" value="F:hydrolase activity, acting on carbon-nitrogen (but not peptide) bonds"/>
    <property type="evidence" value="ECO:0007669"/>
    <property type="project" value="InterPro"/>
</dbReference>
<dbReference type="CDD" id="cd10918">
    <property type="entry name" value="CE4_NodB_like_5s_6s"/>
    <property type="match status" value="1"/>
</dbReference>
<evidence type="ECO:0000256" key="1">
    <source>
        <dbReference type="ARBA" id="ARBA00004613"/>
    </source>
</evidence>
<name>A0A317CNU3_9GAMM</name>
<dbReference type="OrthoDB" id="276604at2"/>
<reference evidence="5 6" key="1">
    <citation type="submission" date="2018-05" db="EMBL/GenBank/DDBJ databases">
        <title>Leucothrix arctica sp. nov., isolated from Arctic seawater.</title>
        <authorList>
            <person name="Choi A."/>
            <person name="Baek K."/>
        </authorList>
    </citation>
    <scope>NUCLEOTIDE SEQUENCE [LARGE SCALE GENOMIC DNA]</scope>
    <source>
        <strain evidence="5 6">JCM 18388</strain>
    </source>
</reference>
<keyword evidence="2" id="KW-0732">Signal</keyword>
<dbReference type="SUPFAM" id="SSF88713">
    <property type="entry name" value="Glycoside hydrolase/deacetylase"/>
    <property type="match status" value="1"/>
</dbReference>
<keyword evidence="3" id="KW-1133">Transmembrane helix</keyword>
<dbReference type="InterPro" id="IPR051398">
    <property type="entry name" value="Polysacch_Deacetylase"/>
</dbReference>
<dbReference type="AlphaFoldDB" id="A0A317CNU3"/>
<dbReference type="GO" id="GO:0005975">
    <property type="term" value="P:carbohydrate metabolic process"/>
    <property type="evidence" value="ECO:0007669"/>
    <property type="project" value="InterPro"/>
</dbReference>
<dbReference type="EMBL" id="QGKM01000005">
    <property type="protein sequence ID" value="PWR00219.1"/>
    <property type="molecule type" value="Genomic_DNA"/>
</dbReference>
<evidence type="ECO:0000259" key="4">
    <source>
        <dbReference type="PROSITE" id="PS51677"/>
    </source>
</evidence>
<feature type="domain" description="NodB homology" evidence="4">
    <location>
        <begin position="95"/>
        <end position="279"/>
    </location>
</feature>
<proteinExistence type="predicted"/>
<dbReference type="PROSITE" id="PS51677">
    <property type="entry name" value="NODB"/>
    <property type="match status" value="1"/>
</dbReference>
<accession>A0A317CNU3</accession>